<gene>
    <name evidence="1" type="ORF">O6H91_22G037900</name>
</gene>
<sequence length="425" mass="45773">MGDDGLQACGVVMEARAPGKVILCGEHAVVHGATAVAAAIGLYTHARIHLLTGEDNLLVLDLPPFQVHLSWPLSQIQSVLDLSSLHKAYPQDVQSISESWSAKLKQLTDEQLPADADKGLQAGVVAYLFLHLYILGLQPTKMTVTSELPIGSGLGSSAAFCVSITGALLAAAQQLDLHRHLGPTEEGDMQRWLDVDDKDLDIINRWAFEGEKIIHGRPSGIDNTVSTFGYIVKFRQGQLSRIQTTMPLNMLLTNTKVGRDTKSLVAGVGARAQRHPKSMAAIFDAVDSISEEVVSILQSNSEESRIEHNIVESKKDGHAQSELVHNTVSRSVEEIKLEELVQINQGLLQSMGVSHPCIDAICCRTSKHKLQSKLTGAGGGGCVLTLLPHCLKSKAIEEVKADLAAEGFECFQAHIGGKGVQISKK</sequence>
<evidence type="ECO:0000313" key="2">
    <source>
        <dbReference type="Proteomes" id="UP001162992"/>
    </source>
</evidence>
<dbReference type="Proteomes" id="UP001162992">
    <property type="component" value="Chromosome 22"/>
</dbReference>
<comment type="caution">
    <text evidence="1">The sequence shown here is derived from an EMBL/GenBank/DDBJ whole genome shotgun (WGS) entry which is preliminary data.</text>
</comment>
<keyword evidence="2" id="KW-1185">Reference proteome</keyword>
<accession>A0ACC2AEK2</accession>
<proteinExistence type="predicted"/>
<organism evidence="1 2">
    <name type="scientific">Diphasiastrum complanatum</name>
    <name type="common">Issler's clubmoss</name>
    <name type="synonym">Lycopodium complanatum</name>
    <dbReference type="NCBI Taxonomy" id="34168"/>
    <lineage>
        <taxon>Eukaryota</taxon>
        <taxon>Viridiplantae</taxon>
        <taxon>Streptophyta</taxon>
        <taxon>Embryophyta</taxon>
        <taxon>Tracheophyta</taxon>
        <taxon>Lycopodiopsida</taxon>
        <taxon>Lycopodiales</taxon>
        <taxon>Lycopodiaceae</taxon>
        <taxon>Lycopodioideae</taxon>
        <taxon>Diphasiastrum</taxon>
    </lineage>
</organism>
<protein>
    <submittedName>
        <fullName evidence="1">Uncharacterized protein</fullName>
    </submittedName>
</protein>
<dbReference type="EMBL" id="CM055113">
    <property type="protein sequence ID" value="KAJ7515999.1"/>
    <property type="molecule type" value="Genomic_DNA"/>
</dbReference>
<evidence type="ECO:0000313" key="1">
    <source>
        <dbReference type="EMBL" id="KAJ7515999.1"/>
    </source>
</evidence>
<name>A0ACC2AEK2_DIPCM</name>
<reference evidence="2" key="1">
    <citation type="journal article" date="2024" name="Proc. Natl. Acad. Sci. U.S.A.">
        <title>Extraordinary preservation of gene collinearity over three hundred million years revealed in homosporous lycophytes.</title>
        <authorList>
            <person name="Li C."/>
            <person name="Wickell D."/>
            <person name="Kuo L.Y."/>
            <person name="Chen X."/>
            <person name="Nie B."/>
            <person name="Liao X."/>
            <person name="Peng D."/>
            <person name="Ji J."/>
            <person name="Jenkins J."/>
            <person name="Williams M."/>
            <person name="Shu S."/>
            <person name="Plott C."/>
            <person name="Barry K."/>
            <person name="Rajasekar S."/>
            <person name="Grimwood J."/>
            <person name="Han X."/>
            <person name="Sun S."/>
            <person name="Hou Z."/>
            <person name="He W."/>
            <person name="Dai G."/>
            <person name="Sun C."/>
            <person name="Schmutz J."/>
            <person name="Leebens-Mack J.H."/>
            <person name="Li F.W."/>
            <person name="Wang L."/>
        </authorList>
    </citation>
    <scope>NUCLEOTIDE SEQUENCE [LARGE SCALE GENOMIC DNA]</scope>
    <source>
        <strain evidence="2">cv. PW_Plant_1</strain>
    </source>
</reference>